<keyword evidence="2" id="KW-0521">NADP</keyword>
<evidence type="ECO:0000256" key="3">
    <source>
        <dbReference type="ARBA" id="ARBA00023002"/>
    </source>
</evidence>
<comment type="similarity">
    <text evidence="1">Belongs to the short-chain dehydrogenases/reductases (SDR) family.</text>
</comment>
<dbReference type="InterPro" id="IPR052178">
    <property type="entry name" value="Sec_Metab_Biosynth_SDR"/>
</dbReference>
<comment type="caution">
    <text evidence="5">The sequence shown here is derived from an EMBL/GenBank/DDBJ whole genome shotgun (WGS) entry which is preliminary data.</text>
</comment>
<sequence>MGSLQGQNVVVVGGSRGVGRAIVETVLSEGATVLAVARGAADLKELSWETSGVKTLAADATQEAAPDTVFATLQPDVLVICAGALAPSAPVQDQSWEDFSANWDMDVKASFLFCKAALQGRLKPGSRVVLISSGAALSGGPPNSGGYSGAKRMQMFLAAHCQKEADRLGLGLRFMALVPMRIMPGTGVGQRGIDGVSAYLGISPADFLASMTDMQTPADVGLAVVTLAGGKLQGVSFTVSGSGLAAAA</sequence>
<dbReference type="Gene3D" id="3.40.50.720">
    <property type="entry name" value="NAD(P)-binding Rossmann-like Domain"/>
    <property type="match status" value="1"/>
</dbReference>
<dbReference type="SMART" id="SM00822">
    <property type="entry name" value="PKS_KR"/>
    <property type="match status" value="1"/>
</dbReference>
<dbReference type="CDD" id="cd05233">
    <property type="entry name" value="SDR_c"/>
    <property type="match status" value="1"/>
</dbReference>
<dbReference type="GO" id="GO:0019290">
    <property type="term" value="P:siderophore biosynthetic process"/>
    <property type="evidence" value="ECO:0007669"/>
    <property type="project" value="InterPro"/>
</dbReference>
<dbReference type="InterPro" id="IPR057326">
    <property type="entry name" value="KR_dom"/>
</dbReference>
<dbReference type="GO" id="GO:0008667">
    <property type="term" value="F:2,3-dihydro-2,3-dihydroxybenzoate dehydrogenase activity"/>
    <property type="evidence" value="ECO:0007669"/>
    <property type="project" value="InterPro"/>
</dbReference>
<dbReference type="EMBL" id="MZXV01000013">
    <property type="protein sequence ID" value="PZV39523.1"/>
    <property type="molecule type" value="Genomic_DNA"/>
</dbReference>
<dbReference type="Proteomes" id="UP000248616">
    <property type="component" value="Unassembled WGS sequence"/>
</dbReference>
<dbReference type="InterPro" id="IPR003560">
    <property type="entry name" value="DHB_DH"/>
</dbReference>
<dbReference type="InterPro" id="IPR002347">
    <property type="entry name" value="SDR_fam"/>
</dbReference>
<evidence type="ECO:0000313" key="5">
    <source>
        <dbReference type="EMBL" id="PZV39523.1"/>
    </source>
</evidence>
<keyword evidence="6" id="KW-1185">Reference proteome</keyword>
<dbReference type="InterPro" id="IPR036291">
    <property type="entry name" value="NAD(P)-bd_dom_sf"/>
</dbReference>
<dbReference type="RefSeq" id="WP_111543272.1">
    <property type="nucleotide sequence ID" value="NZ_MZXV01000013.1"/>
</dbReference>
<dbReference type="AlphaFoldDB" id="A0A2W7CSC8"/>
<evidence type="ECO:0000256" key="1">
    <source>
        <dbReference type="ARBA" id="ARBA00006484"/>
    </source>
</evidence>
<gene>
    <name evidence="5" type="ORF">B5V02_06045</name>
</gene>
<protein>
    <submittedName>
        <fullName evidence="5">Short-chain dehydrogenase</fullName>
    </submittedName>
</protein>
<evidence type="ECO:0000256" key="2">
    <source>
        <dbReference type="ARBA" id="ARBA00022857"/>
    </source>
</evidence>
<proteinExistence type="inferred from homology"/>
<accession>A0A2W7CSC8</accession>
<dbReference type="PANTHER" id="PTHR43618:SF8">
    <property type="entry name" value="7ALPHA-HYDROXYSTEROID DEHYDROGENASE"/>
    <property type="match status" value="1"/>
</dbReference>
<name>A0A2W7CSC8_9HYPH</name>
<organism evidence="5 6">
    <name type="scientific">Mesorhizobium kowhaii</name>
    <dbReference type="NCBI Taxonomy" id="1300272"/>
    <lineage>
        <taxon>Bacteria</taxon>
        <taxon>Pseudomonadati</taxon>
        <taxon>Pseudomonadota</taxon>
        <taxon>Alphaproteobacteria</taxon>
        <taxon>Hyphomicrobiales</taxon>
        <taxon>Phyllobacteriaceae</taxon>
        <taxon>Mesorhizobium</taxon>
    </lineage>
</organism>
<dbReference type="PANTHER" id="PTHR43618">
    <property type="entry name" value="7-ALPHA-HYDROXYSTEROID DEHYDROGENASE"/>
    <property type="match status" value="1"/>
</dbReference>
<dbReference type="PRINTS" id="PR01397">
    <property type="entry name" value="DHBDHDRGNASE"/>
</dbReference>
<dbReference type="Pfam" id="PF00106">
    <property type="entry name" value="adh_short"/>
    <property type="match status" value="1"/>
</dbReference>
<dbReference type="OrthoDB" id="7211155at2"/>
<evidence type="ECO:0000259" key="4">
    <source>
        <dbReference type="SMART" id="SM00822"/>
    </source>
</evidence>
<evidence type="ECO:0000313" key="6">
    <source>
        <dbReference type="Proteomes" id="UP000248616"/>
    </source>
</evidence>
<keyword evidence="3" id="KW-0560">Oxidoreductase</keyword>
<feature type="domain" description="Ketoreductase" evidence="4">
    <location>
        <begin position="7"/>
        <end position="180"/>
    </location>
</feature>
<dbReference type="SUPFAM" id="SSF51735">
    <property type="entry name" value="NAD(P)-binding Rossmann-fold domains"/>
    <property type="match status" value="1"/>
</dbReference>
<reference evidence="6" key="1">
    <citation type="submission" date="2017-03" db="EMBL/GenBank/DDBJ databases">
        <authorList>
            <person name="Safronova V.I."/>
            <person name="Sazanova A.L."/>
            <person name="Chirak E.R."/>
        </authorList>
    </citation>
    <scope>NUCLEOTIDE SEQUENCE [LARGE SCALE GENOMIC DNA]</scope>
    <source>
        <strain evidence="6">Ach-343</strain>
    </source>
</reference>